<reference evidence="1" key="1">
    <citation type="journal article" date="2015" name="Nature">
        <title>Complex archaea that bridge the gap between prokaryotes and eukaryotes.</title>
        <authorList>
            <person name="Spang A."/>
            <person name="Saw J.H."/>
            <person name="Jorgensen S.L."/>
            <person name="Zaremba-Niedzwiedzka K."/>
            <person name="Martijn J."/>
            <person name="Lind A.E."/>
            <person name="van Eijk R."/>
            <person name="Schleper C."/>
            <person name="Guy L."/>
            <person name="Ettema T.J."/>
        </authorList>
    </citation>
    <scope>NUCLEOTIDE SEQUENCE</scope>
</reference>
<dbReference type="EMBL" id="LAZR01022575">
    <property type="protein sequence ID" value="KKL81395.1"/>
    <property type="molecule type" value="Genomic_DNA"/>
</dbReference>
<proteinExistence type="predicted"/>
<dbReference type="Gene3D" id="3.40.50.300">
    <property type="entry name" value="P-loop containing nucleotide triphosphate hydrolases"/>
    <property type="match status" value="1"/>
</dbReference>
<comment type="caution">
    <text evidence="1">The sequence shown here is derived from an EMBL/GenBank/DDBJ whole genome shotgun (WGS) entry which is preliminary data.</text>
</comment>
<evidence type="ECO:0000313" key="1">
    <source>
        <dbReference type="EMBL" id="KKL81395.1"/>
    </source>
</evidence>
<accession>A0A0F9HIC0</accession>
<name>A0A0F9HIC0_9ZZZZ</name>
<organism evidence="1">
    <name type="scientific">marine sediment metagenome</name>
    <dbReference type="NCBI Taxonomy" id="412755"/>
    <lineage>
        <taxon>unclassified sequences</taxon>
        <taxon>metagenomes</taxon>
        <taxon>ecological metagenomes</taxon>
    </lineage>
</organism>
<gene>
    <name evidence="1" type="ORF">LCGC14_1995180</name>
</gene>
<feature type="non-terminal residue" evidence="1">
    <location>
        <position position="476"/>
    </location>
</feature>
<dbReference type="AlphaFoldDB" id="A0A0F9HIC0"/>
<protein>
    <recommendedName>
        <fullName evidence="2">Terminase large subunit gp17-like C-terminal domain-containing protein</fullName>
    </recommendedName>
</protein>
<sequence length="476" mass="54600">MVNFQDKLNKLTERWDPTDAEGLPQLPTTIMEWREVARPIVDGHPREHFTTPFWDPIYLDNHSRRMIIGGRQIRKSAFTTDDIAFGTTKAGTIGQQFAYVTFDELSKAGYSKQKLQIGTFEQNQLLRLFPRNKLGNVSIGEISLLNGNTIYLLTDHGEYKHLEGKSINHAYLDEAQYQTIEHYGKIIQTMMGTKGRITILGIGGEAGSPYEALWKDTDQREWVYDDPYWRDKLRYGEADLQPGEFMLPSSGKLIIGEYLRDILRGHWEAKAPDNYMFHGYHIPQTIMPTIPLKIDDSINKYRLDPIFSIEWQQRYQSAQFVLSHVMGGFFKSLRRPITSEMVLRCMKPYRNLHLLEPWEIADIKATYGDKVKIAMGIDWGSGKPSRTVISVFIEWFIKGYPSKMQLAFYEPREPENQMDQAQWATTVFKEARCDVGVADLGYGANQVKIMQDGGRDRNTGAWFDGVGADKLVGARA</sequence>
<evidence type="ECO:0008006" key="2">
    <source>
        <dbReference type="Google" id="ProtNLM"/>
    </source>
</evidence>
<dbReference type="InterPro" id="IPR027417">
    <property type="entry name" value="P-loop_NTPase"/>
</dbReference>